<keyword evidence="2" id="KW-1185">Reference proteome</keyword>
<dbReference type="EMBL" id="JAHRHJ020003197">
    <property type="protein sequence ID" value="KAH9292278.1"/>
    <property type="molecule type" value="Genomic_DNA"/>
</dbReference>
<organism evidence="1 2">
    <name type="scientific">Taxus chinensis</name>
    <name type="common">Chinese yew</name>
    <name type="synonym">Taxus wallichiana var. chinensis</name>
    <dbReference type="NCBI Taxonomy" id="29808"/>
    <lineage>
        <taxon>Eukaryota</taxon>
        <taxon>Viridiplantae</taxon>
        <taxon>Streptophyta</taxon>
        <taxon>Embryophyta</taxon>
        <taxon>Tracheophyta</taxon>
        <taxon>Spermatophyta</taxon>
        <taxon>Pinopsida</taxon>
        <taxon>Pinidae</taxon>
        <taxon>Conifers II</taxon>
        <taxon>Cupressales</taxon>
        <taxon>Taxaceae</taxon>
        <taxon>Taxus</taxon>
    </lineage>
</organism>
<accession>A0AA38C9X5</accession>
<name>A0AA38C9X5_TAXCH</name>
<sequence length="64" mass="7180">ANEAIRRLRERRSSAEIERSSEEATQVTWSITIVKPPYLCNLYVDKSDVPSSPSDSSPPVLPYS</sequence>
<dbReference type="Proteomes" id="UP000824469">
    <property type="component" value="Unassembled WGS sequence"/>
</dbReference>
<feature type="non-terminal residue" evidence="1">
    <location>
        <position position="64"/>
    </location>
</feature>
<protein>
    <submittedName>
        <fullName evidence="1">Uncharacterized protein</fullName>
    </submittedName>
</protein>
<comment type="caution">
    <text evidence="1">The sequence shown here is derived from an EMBL/GenBank/DDBJ whole genome shotgun (WGS) entry which is preliminary data.</text>
</comment>
<evidence type="ECO:0000313" key="1">
    <source>
        <dbReference type="EMBL" id="KAH9292278.1"/>
    </source>
</evidence>
<feature type="non-terminal residue" evidence="1">
    <location>
        <position position="1"/>
    </location>
</feature>
<evidence type="ECO:0000313" key="2">
    <source>
        <dbReference type="Proteomes" id="UP000824469"/>
    </source>
</evidence>
<dbReference type="AlphaFoldDB" id="A0AA38C9X5"/>
<gene>
    <name evidence="1" type="ORF">KI387_042537</name>
</gene>
<proteinExistence type="predicted"/>
<reference evidence="1 2" key="1">
    <citation type="journal article" date="2021" name="Nat. Plants">
        <title>The Taxus genome provides insights into paclitaxel biosynthesis.</title>
        <authorList>
            <person name="Xiong X."/>
            <person name="Gou J."/>
            <person name="Liao Q."/>
            <person name="Li Y."/>
            <person name="Zhou Q."/>
            <person name="Bi G."/>
            <person name="Li C."/>
            <person name="Du R."/>
            <person name="Wang X."/>
            <person name="Sun T."/>
            <person name="Guo L."/>
            <person name="Liang H."/>
            <person name="Lu P."/>
            <person name="Wu Y."/>
            <person name="Zhang Z."/>
            <person name="Ro D.K."/>
            <person name="Shang Y."/>
            <person name="Huang S."/>
            <person name="Yan J."/>
        </authorList>
    </citation>
    <scope>NUCLEOTIDE SEQUENCE [LARGE SCALE GENOMIC DNA]</scope>
    <source>
        <strain evidence="1">Ta-2019</strain>
    </source>
</reference>